<proteinExistence type="predicted"/>
<evidence type="ECO:0000313" key="1">
    <source>
        <dbReference type="Proteomes" id="UP000887540"/>
    </source>
</evidence>
<name>A0A914CJ26_9BILA</name>
<dbReference type="Proteomes" id="UP000887540">
    <property type="component" value="Unplaced"/>
</dbReference>
<dbReference type="InterPro" id="IPR016162">
    <property type="entry name" value="Ald_DH_N"/>
</dbReference>
<dbReference type="PANTHER" id="PTHR11063:SF8">
    <property type="entry name" value="DELTA-1-PYRROLINE-5-CARBOXYLATE SYNTHASE"/>
    <property type="match status" value="1"/>
</dbReference>
<dbReference type="PANTHER" id="PTHR11063">
    <property type="entry name" value="GLUTAMATE SEMIALDEHYDE DEHYDROGENASE"/>
    <property type="match status" value="1"/>
</dbReference>
<keyword evidence="1" id="KW-1185">Reference proteome</keyword>
<accession>A0A914CJ26</accession>
<dbReference type="GO" id="GO:0005739">
    <property type="term" value="C:mitochondrion"/>
    <property type="evidence" value="ECO:0007669"/>
    <property type="project" value="TreeGrafter"/>
</dbReference>
<evidence type="ECO:0000313" key="2">
    <source>
        <dbReference type="WBParaSite" id="ACRNAN_scaffold113.g11374.t1"/>
    </source>
</evidence>
<dbReference type="FunFam" id="3.40.309.10:FF:000011">
    <property type="entry name" value="Delta-1-pyrroline-5-carboxylate synthase"/>
    <property type="match status" value="1"/>
</dbReference>
<reference evidence="2" key="1">
    <citation type="submission" date="2022-11" db="UniProtKB">
        <authorList>
            <consortium name="WormBaseParasite"/>
        </authorList>
    </citation>
    <scope>IDENTIFICATION</scope>
</reference>
<dbReference type="AlphaFoldDB" id="A0A914CJ26"/>
<dbReference type="Gene3D" id="3.40.605.10">
    <property type="entry name" value="Aldehyde Dehydrogenase, Chain A, domain 1"/>
    <property type="match status" value="1"/>
</dbReference>
<dbReference type="GO" id="GO:0004350">
    <property type="term" value="F:glutamate-5-semialdehyde dehydrogenase activity"/>
    <property type="evidence" value="ECO:0007669"/>
    <property type="project" value="TreeGrafter"/>
</dbReference>
<dbReference type="InterPro" id="IPR016161">
    <property type="entry name" value="Ald_DH/histidinol_DH"/>
</dbReference>
<dbReference type="SUPFAM" id="SSF53720">
    <property type="entry name" value="ALDH-like"/>
    <property type="match status" value="1"/>
</dbReference>
<protein>
    <submittedName>
        <fullName evidence="2">Glutamate-5-semialdehyde dehydrogenase</fullName>
    </submittedName>
</protein>
<dbReference type="Gene3D" id="3.40.309.10">
    <property type="entry name" value="Aldehyde Dehydrogenase, Chain A, domain 2"/>
    <property type="match status" value="1"/>
</dbReference>
<dbReference type="WBParaSite" id="ACRNAN_scaffold113.g11374.t1">
    <property type="protein sequence ID" value="ACRNAN_scaffold113.g11374.t1"/>
    <property type="gene ID" value="ACRNAN_scaffold113.g11374"/>
</dbReference>
<dbReference type="InterPro" id="IPR016163">
    <property type="entry name" value="Ald_DH_C"/>
</dbReference>
<organism evidence="1 2">
    <name type="scientific">Acrobeloides nanus</name>
    <dbReference type="NCBI Taxonomy" id="290746"/>
    <lineage>
        <taxon>Eukaryota</taxon>
        <taxon>Metazoa</taxon>
        <taxon>Ecdysozoa</taxon>
        <taxon>Nematoda</taxon>
        <taxon>Chromadorea</taxon>
        <taxon>Rhabditida</taxon>
        <taxon>Tylenchina</taxon>
        <taxon>Cephalobomorpha</taxon>
        <taxon>Cephaloboidea</taxon>
        <taxon>Cephalobidae</taxon>
        <taxon>Acrobeloides</taxon>
    </lineage>
</organism>
<dbReference type="NCBIfam" id="NF001221">
    <property type="entry name" value="PRK00197.1"/>
    <property type="match status" value="1"/>
</dbReference>
<sequence length="279" mass="30881">MRHAVTLIRSREDVAELLQLREFIDLVIPRGSSDLVRKMQEMSKGIPVLGHAEGICHVYIDKDIDEKMALDIVRDSKCDYPAACNAVETILIHKDHLNTRFFDQLCGMLKTEGVKLHAGPKLQSLLKFGPPAAESLKFEYGRLECTLEVVDTVEEAITHTIRYGSSHTESIVTTNEATAEYFLTQVDSACAFHNASTRFADGYRFGLGAEVGISTGRIHARGPVGVEGLLTTKWILRGQGHTVSLFKPGGGMQYIHQPLDVNEKSAQHIAPDDKALYAY</sequence>